<dbReference type="PANTHER" id="PTHR11487">
    <property type="entry name" value="THIOESTERASE"/>
    <property type="match status" value="1"/>
</dbReference>
<reference evidence="3" key="1">
    <citation type="submission" date="2015-01" db="EMBL/GenBank/DDBJ databases">
        <title>Characterization of the biosynthetic gene cluster for maklamicin, a spirotetronate-class antibiotic of the endophytic Micromonospora sp. GMKU326.</title>
        <authorList>
            <person name="Kitani S."/>
            <person name="Ratama D."/>
            <person name="Hashimoto J."/>
            <person name="Thamchaipenet A."/>
            <person name="Igarashi Y."/>
            <person name="Shin-ya K."/>
            <person name="Ikeda H."/>
            <person name="Nihira T."/>
        </authorList>
    </citation>
    <scope>NUCLEOTIDE SEQUENCE</scope>
    <source>
        <strain evidence="3">GMKU326</strain>
    </source>
</reference>
<dbReference type="InterPro" id="IPR001031">
    <property type="entry name" value="Thioesterase"/>
</dbReference>
<dbReference type="Pfam" id="PF00975">
    <property type="entry name" value="Thioesterase"/>
    <property type="match status" value="1"/>
</dbReference>
<dbReference type="InterPro" id="IPR029058">
    <property type="entry name" value="AB_hydrolase_fold"/>
</dbReference>
<evidence type="ECO:0000256" key="1">
    <source>
        <dbReference type="ARBA" id="ARBA00007169"/>
    </source>
</evidence>
<dbReference type="PANTHER" id="PTHR11487:SF0">
    <property type="entry name" value="S-ACYL FATTY ACID SYNTHASE THIOESTERASE, MEDIUM CHAIN"/>
    <property type="match status" value="1"/>
</dbReference>
<dbReference type="Gene3D" id="3.40.50.1820">
    <property type="entry name" value="alpha/beta hydrolase"/>
    <property type="match status" value="1"/>
</dbReference>
<dbReference type="EMBL" id="LC021382">
    <property type="protein sequence ID" value="BAQ25498.1"/>
    <property type="molecule type" value="Genomic_DNA"/>
</dbReference>
<name>A0A0B6VPZ0_9ACTN</name>
<comment type="similarity">
    <text evidence="1">Belongs to the thioesterase family.</text>
</comment>
<dbReference type="AlphaFoldDB" id="A0A0B6VPZ0"/>
<evidence type="ECO:0000259" key="2">
    <source>
        <dbReference type="Pfam" id="PF00975"/>
    </source>
</evidence>
<sequence length="268" mass="29309">MTGYLTRPPAPDRRLRLFCLHHAGGAASAYADWDGELGDEVDLLPIQLPGREGRIGEPRLRRMDTLVEQLIAELGGYLRPPYAFYGHSMGALVAYALTEALHARGHALPEQVLVGAYPAPDQHRFIREVPGMSPEELTQLLLRIGGMSDLVLRYPAWRDAATGLTRDDLLVCHSYTPGPVPVPCDLHAFAGDRDPLMALAEAAGWVRYTDGRFRLHRVPGGHFFVRDARTEFFATLRTVLGLPPRAAVPSGRAGFGARPGAVAPVHRA</sequence>
<organism evidence="3">
    <name type="scientific">Micromonospora sp. GMKU326</name>
    <dbReference type="NCBI Taxonomy" id="718015"/>
    <lineage>
        <taxon>Bacteria</taxon>
        <taxon>Bacillati</taxon>
        <taxon>Actinomycetota</taxon>
        <taxon>Actinomycetes</taxon>
        <taxon>Micromonosporales</taxon>
        <taxon>Micromonosporaceae</taxon>
        <taxon>Micromonospora</taxon>
    </lineage>
</organism>
<accession>A0A0B6VPZ0</accession>
<gene>
    <name evidence="3" type="primary">makA5</name>
</gene>
<evidence type="ECO:0000313" key="3">
    <source>
        <dbReference type="EMBL" id="BAQ25498.1"/>
    </source>
</evidence>
<proteinExistence type="inferred from homology"/>
<dbReference type="SUPFAM" id="SSF53474">
    <property type="entry name" value="alpha/beta-Hydrolases"/>
    <property type="match status" value="1"/>
</dbReference>
<protein>
    <submittedName>
        <fullName evidence="3">Type II thioesterase</fullName>
    </submittedName>
</protein>
<feature type="domain" description="Thioesterase" evidence="2">
    <location>
        <begin position="16"/>
        <end position="237"/>
    </location>
</feature>
<dbReference type="InterPro" id="IPR012223">
    <property type="entry name" value="TEII"/>
</dbReference>
<dbReference type="GO" id="GO:0008610">
    <property type="term" value="P:lipid biosynthetic process"/>
    <property type="evidence" value="ECO:0007669"/>
    <property type="project" value="TreeGrafter"/>
</dbReference>